<protein>
    <submittedName>
        <fullName evidence="2">Phosphoribosyltransferase</fullName>
    </submittedName>
</protein>
<evidence type="ECO:0000313" key="2">
    <source>
        <dbReference type="EMBL" id="MFC5367942.1"/>
    </source>
</evidence>
<dbReference type="GO" id="GO:0016757">
    <property type="term" value="F:glycosyltransferase activity"/>
    <property type="evidence" value="ECO:0007669"/>
    <property type="project" value="UniProtKB-KW"/>
</dbReference>
<proteinExistence type="predicted"/>
<reference evidence="2 3" key="1">
    <citation type="journal article" date="2019" name="Int. J. Syst. Evol. Microbiol.">
        <title>The Global Catalogue of Microorganisms (GCM) 10K type strain sequencing project: providing services to taxonomists for standard genome sequencing and annotation.</title>
        <authorList>
            <consortium name="The Broad Institute Genomics Platform"/>
            <consortium name="The Broad Institute Genome Sequencing Center for Infectious Disease"/>
            <person name="Wu L."/>
            <person name="Ma J."/>
        </authorList>
    </citation>
    <scope>NUCLEOTIDE SEQUENCE [LARGE SCALE GENOMIC DNA]</scope>
    <source>
        <strain evidence="2 3">CGMCC 1.12237</strain>
    </source>
</reference>
<sequence length="207" mass="21757">MFTNRTEAGARLADTLADAGVEPDIVLAVPRGGLPVGRAVADRFGVPLDVVIAVKLGAPGNPELALGAVAGDGSVWLNGDLVAQLGVDETYLDRVRREKAETAREKVETYRDDGPLPDLAGKTVVVVDDGVATGATTRACLRQVRAGNAERVVLAVPVGSADVLAELRSEADDVIAVETPRGFGAVGAHYRDFRQVSDDEARSFLRE</sequence>
<dbReference type="InterPro" id="IPR029057">
    <property type="entry name" value="PRTase-like"/>
</dbReference>
<dbReference type="EMBL" id="JBHSKX010000002">
    <property type="protein sequence ID" value="MFC5367942.1"/>
    <property type="molecule type" value="Genomic_DNA"/>
</dbReference>
<feature type="domain" description="Phosphoribosyltransferase" evidence="1">
    <location>
        <begin position="10"/>
        <end position="65"/>
    </location>
</feature>
<dbReference type="Proteomes" id="UP001596201">
    <property type="component" value="Unassembled WGS sequence"/>
</dbReference>
<dbReference type="Pfam" id="PF00156">
    <property type="entry name" value="Pribosyltran"/>
    <property type="match status" value="2"/>
</dbReference>
<dbReference type="Gene3D" id="3.30.1310.20">
    <property type="entry name" value="PRTase-like"/>
    <property type="match status" value="1"/>
</dbReference>
<dbReference type="InterPro" id="IPR000836">
    <property type="entry name" value="PRTase_dom"/>
</dbReference>
<gene>
    <name evidence="2" type="ORF">ACFPJ5_13480</name>
</gene>
<dbReference type="Gene3D" id="3.40.50.2020">
    <property type="match status" value="1"/>
</dbReference>
<keyword evidence="2" id="KW-0808">Transferase</keyword>
<evidence type="ECO:0000313" key="3">
    <source>
        <dbReference type="Proteomes" id="UP001596201"/>
    </source>
</evidence>
<name>A0ABD5RDP6_9EURY</name>
<dbReference type="CDD" id="cd06223">
    <property type="entry name" value="PRTases_typeI"/>
    <property type="match status" value="1"/>
</dbReference>
<organism evidence="2 3">
    <name type="scientific">Salinirubrum litoreum</name>
    <dbReference type="NCBI Taxonomy" id="1126234"/>
    <lineage>
        <taxon>Archaea</taxon>
        <taxon>Methanobacteriati</taxon>
        <taxon>Methanobacteriota</taxon>
        <taxon>Stenosarchaea group</taxon>
        <taxon>Halobacteria</taxon>
        <taxon>Halobacteriales</taxon>
        <taxon>Haloferacaceae</taxon>
        <taxon>Salinirubrum</taxon>
    </lineage>
</organism>
<accession>A0ABD5RDP6</accession>
<dbReference type="RefSeq" id="WP_227230184.1">
    <property type="nucleotide sequence ID" value="NZ_JAJCVJ010000002.1"/>
</dbReference>
<evidence type="ECO:0000259" key="1">
    <source>
        <dbReference type="Pfam" id="PF00156"/>
    </source>
</evidence>
<comment type="caution">
    <text evidence="2">The sequence shown here is derived from an EMBL/GenBank/DDBJ whole genome shotgun (WGS) entry which is preliminary data.</text>
</comment>
<dbReference type="SUPFAM" id="SSF53271">
    <property type="entry name" value="PRTase-like"/>
    <property type="match status" value="1"/>
</dbReference>
<keyword evidence="3" id="KW-1185">Reference proteome</keyword>
<feature type="domain" description="Phosphoribosyltransferase" evidence="1">
    <location>
        <begin position="73"/>
        <end position="162"/>
    </location>
</feature>
<keyword evidence="2" id="KW-0328">Glycosyltransferase</keyword>
<dbReference type="AlphaFoldDB" id="A0ABD5RDP6"/>